<dbReference type="OrthoDB" id="9803036at2"/>
<evidence type="ECO:0000313" key="2">
    <source>
        <dbReference type="Proteomes" id="UP000010445"/>
    </source>
</evidence>
<reference evidence="1 2" key="1">
    <citation type="submission" date="2012-05" db="EMBL/GenBank/DDBJ databases">
        <authorList>
            <person name="Weinstock G."/>
            <person name="Sodergren E."/>
            <person name="Lobos E.A."/>
            <person name="Fulton L."/>
            <person name="Fulton R."/>
            <person name="Courtney L."/>
            <person name="Fronick C."/>
            <person name="O'Laughlin M."/>
            <person name="Godfrey J."/>
            <person name="Wilson R.M."/>
            <person name="Miner T."/>
            <person name="Farmer C."/>
            <person name="Delehaunty K."/>
            <person name="Cordes M."/>
            <person name="Minx P."/>
            <person name="Tomlinson C."/>
            <person name="Chen J."/>
            <person name="Wollam A."/>
            <person name="Pepin K.H."/>
            <person name="Bhonagiri V."/>
            <person name="Zhang X."/>
            <person name="Suruliraj S."/>
            <person name="Warren W."/>
            <person name="Mitreva M."/>
            <person name="Mardis E.R."/>
            <person name="Wilson R.K."/>
        </authorList>
    </citation>
    <scope>NUCLEOTIDE SEQUENCE [LARGE SCALE GENOMIC DNA]</scope>
    <source>
        <strain evidence="1 2">F0235</strain>
    </source>
</reference>
<evidence type="ECO:0000313" key="1">
    <source>
        <dbReference type="EMBL" id="EKX88910.1"/>
    </source>
</evidence>
<dbReference type="InterPro" id="IPR011004">
    <property type="entry name" value="Trimer_LpxA-like_sf"/>
</dbReference>
<dbReference type="InterPro" id="IPR047324">
    <property type="entry name" value="LbH_gamma_CA-like"/>
</dbReference>
<dbReference type="EMBL" id="AMEM01000034">
    <property type="protein sequence ID" value="EKX88910.1"/>
    <property type="molecule type" value="Genomic_DNA"/>
</dbReference>
<dbReference type="eggNOG" id="COG0663">
    <property type="taxonomic scope" value="Bacteria"/>
</dbReference>
<organism evidence="1 2">
    <name type="scientific">Corynebacterium durum F0235</name>
    <dbReference type="NCBI Taxonomy" id="1035195"/>
    <lineage>
        <taxon>Bacteria</taxon>
        <taxon>Bacillati</taxon>
        <taxon>Actinomycetota</taxon>
        <taxon>Actinomycetes</taxon>
        <taxon>Mycobacteriales</taxon>
        <taxon>Corynebacteriaceae</taxon>
        <taxon>Corynebacterium</taxon>
    </lineage>
</organism>
<name>L1MD08_9CORY</name>
<dbReference type="PANTHER" id="PTHR13061">
    <property type="entry name" value="DYNACTIN SUBUNIT P25"/>
    <property type="match status" value="1"/>
</dbReference>
<dbReference type="CDD" id="cd04645">
    <property type="entry name" value="LbH_gamma_CA_like"/>
    <property type="match status" value="1"/>
</dbReference>
<dbReference type="AlphaFoldDB" id="L1MD08"/>
<dbReference type="PANTHER" id="PTHR13061:SF29">
    <property type="entry name" value="GAMMA CARBONIC ANHYDRASE-LIKE 1, MITOCHONDRIAL-RELATED"/>
    <property type="match status" value="1"/>
</dbReference>
<keyword evidence="1" id="KW-0808">Transferase</keyword>
<sequence length="185" mass="19161">MSMQPLILPFKGAVPRIHESAWIAPNATIIGDVVIGPDSSVFYGCVLRGDVGPIRIGARTNIQDNSTVHVDGDAPCTIGDDVTVGHMALLHGTTVHDGTLVGMKAALLSHSVVGAGSLIAAGAIVLEHQEIPAKSLAAGVPAKVRRELSDEQSAAFIPHAARYVVTASTQAGINTALTLDEVRFS</sequence>
<gene>
    <name evidence="1" type="ORF">HMPREF9997_02136</name>
</gene>
<dbReference type="STRING" id="1035195.HMPREF9997_02136"/>
<dbReference type="InterPro" id="IPR050484">
    <property type="entry name" value="Transf_Hexapept/Carb_Anhydrase"/>
</dbReference>
<dbReference type="PATRIC" id="fig|1035195.3.peg.1914"/>
<keyword evidence="2" id="KW-1185">Reference proteome</keyword>
<dbReference type="RefSeq" id="WP_006061560.1">
    <property type="nucleotide sequence ID" value="NZ_KB290820.1"/>
</dbReference>
<dbReference type="Gene3D" id="2.160.10.10">
    <property type="entry name" value="Hexapeptide repeat proteins"/>
    <property type="match status" value="1"/>
</dbReference>
<dbReference type="GO" id="GO:0016740">
    <property type="term" value="F:transferase activity"/>
    <property type="evidence" value="ECO:0007669"/>
    <property type="project" value="UniProtKB-KW"/>
</dbReference>
<dbReference type="SUPFAM" id="SSF51161">
    <property type="entry name" value="Trimeric LpxA-like enzymes"/>
    <property type="match status" value="1"/>
</dbReference>
<dbReference type="HOGENOM" id="CLU_064827_4_1_11"/>
<accession>L1MD08</accession>
<comment type="caution">
    <text evidence="1">The sequence shown here is derived from an EMBL/GenBank/DDBJ whole genome shotgun (WGS) entry which is preliminary data.</text>
</comment>
<proteinExistence type="predicted"/>
<dbReference type="Proteomes" id="UP000010445">
    <property type="component" value="Unassembled WGS sequence"/>
</dbReference>
<protein>
    <submittedName>
        <fullName evidence="1">Bacterial transferase hexapeptide repeat protein</fullName>
    </submittedName>
</protein>